<dbReference type="SUPFAM" id="SSF55729">
    <property type="entry name" value="Acyl-CoA N-acyltransferases (Nat)"/>
    <property type="match status" value="1"/>
</dbReference>
<evidence type="ECO:0000313" key="7">
    <source>
        <dbReference type="Proteomes" id="UP000623509"/>
    </source>
</evidence>
<evidence type="ECO:0000259" key="3">
    <source>
        <dbReference type="PROSITE" id="PS51186"/>
    </source>
</evidence>
<dbReference type="GO" id="GO:0016747">
    <property type="term" value="F:acyltransferase activity, transferring groups other than amino-acyl groups"/>
    <property type="evidence" value="ECO:0007669"/>
    <property type="project" value="InterPro"/>
</dbReference>
<dbReference type="RefSeq" id="WP_095524417.1">
    <property type="nucleotide sequence ID" value="NZ_MDUX01000022.1"/>
</dbReference>
<dbReference type="EMBL" id="NMRN01000018">
    <property type="protein sequence ID" value="PAS93357.1"/>
    <property type="molecule type" value="Genomic_DNA"/>
</dbReference>
<comment type="caution">
    <text evidence="5">The sequence shown here is derived from an EMBL/GenBank/DDBJ whole genome shotgun (WGS) entry which is preliminary data.</text>
</comment>
<feature type="domain" description="N-acetyltransferase" evidence="3">
    <location>
        <begin position="1"/>
        <end position="157"/>
    </location>
</feature>
<evidence type="ECO:0000313" key="5">
    <source>
        <dbReference type="EMBL" id="PAS93357.1"/>
    </source>
</evidence>
<evidence type="ECO:0000313" key="4">
    <source>
        <dbReference type="EMBL" id="KAF7599347.1"/>
    </source>
</evidence>
<dbReference type="OrthoDB" id="359414at2"/>
<sequence>MRIRPMQPVDLPAVHALQCRAYPAGYHESQQTLASHLAAGPELCFVAEQAGALAGYVFAHPWAGDPPALFAQLPMERAPDHVFLHDLAVCPDCRGLSVGPQLFAAVESAARHTTHVELRLVAVGRASGFWARLGFGPMQGVLPESYGEAVRMRRSLSRISPSPELQG</sequence>
<proteinExistence type="predicted"/>
<gene>
    <name evidence="4" type="ORF">BGI27_08260</name>
    <name evidence="5" type="ORF">CGU29_07910</name>
</gene>
<dbReference type="EMBL" id="MDUX01000022">
    <property type="protein sequence ID" value="KAF7599347.1"/>
    <property type="molecule type" value="Genomic_DNA"/>
</dbReference>
<dbReference type="AlphaFoldDB" id="A0A272ETE4"/>
<dbReference type="InterPro" id="IPR000182">
    <property type="entry name" value="GNAT_dom"/>
</dbReference>
<keyword evidence="7" id="KW-1185">Reference proteome</keyword>
<keyword evidence="2" id="KW-0012">Acyltransferase</keyword>
<dbReference type="Pfam" id="PF00583">
    <property type="entry name" value="Acetyltransf_1"/>
    <property type="match status" value="1"/>
</dbReference>
<evidence type="ECO:0000256" key="2">
    <source>
        <dbReference type="ARBA" id="ARBA00023315"/>
    </source>
</evidence>
<dbReference type="PANTHER" id="PTHR43877">
    <property type="entry name" value="AMINOALKYLPHOSPHONATE N-ACETYLTRANSFERASE-RELATED-RELATED"/>
    <property type="match status" value="1"/>
</dbReference>
<protein>
    <submittedName>
        <fullName evidence="4 5">N-acetyltransferase</fullName>
    </submittedName>
</protein>
<dbReference type="InterPro" id="IPR050832">
    <property type="entry name" value="Bact_Acetyltransf"/>
</dbReference>
<name>A0A272ETE4_9RHOO</name>
<dbReference type="Proteomes" id="UP000623509">
    <property type="component" value="Unassembled WGS sequence"/>
</dbReference>
<dbReference type="InterPro" id="IPR016181">
    <property type="entry name" value="Acyl_CoA_acyltransferase"/>
</dbReference>
<reference evidence="4 7" key="1">
    <citation type="submission" date="2016-08" db="EMBL/GenBank/DDBJ databases">
        <title>Candidatus Dactylopiibacterium carminicum genome sequence.</title>
        <authorList>
            <person name="Ramirez-Puebla S.T."/>
            <person name="Ormeno-Orrillo E."/>
            <person name="Vera-Ponce De Leon A."/>
            <person name="Luis L."/>
            <person name="Sanchez-Flores A."/>
            <person name="Monica R."/>
            <person name="Martinez-Romero E."/>
        </authorList>
    </citation>
    <scope>NUCLEOTIDE SEQUENCE [LARGE SCALE GENOMIC DNA]</scope>
    <source>
        <strain evidence="4">END1</strain>
    </source>
</reference>
<accession>A0A272ETE4</accession>
<keyword evidence="1 5" id="KW-0808">Transferase</keyword>
<dbReference type="CDD" id="cd04301">
    <property type="entry name" value="NAT_SF"/>
    <property type="match status" value="1"/>
</dbReference>
<dbReference type="Proteomes" id="UP000216107">
    <property type="component" value="Unassembled WGS sequence"/>
</dbReference>
<evidence type="ECO:0000313" key="6">
    <source>
        <dbReference type="Proteomes" id="UP000216107"/>
    </source>
</evidence>
<dbReference type="PROSITE" id="PS51186">
    <property type="entry name" value="GNAT"/>
    <property type="match status" value="1"/>
</dbReference>
<organism evidence="5 6">
    <name type="scientific">Candidatus Dactylopiibacterium carminicum</name>
    <dbReference type="NCBI Taxonomy" id="857335"/>
    <lineage>
        <taxon>Bacteria</taxon>
        <taxon>Pseudomonadati</taxon>
        <taxon>Pseudomonadota</taxon>
        <taxon>Betaproteobacteria</taxon>
        <taxon>Rhodocyclales</taxon>
        <taxon>Rhodocyclaceae</taxon>
        <taxon>Candidatus Dactylopiibacterium</taxon>
    </lineage>
</organism>
<evidence type="ECO:0000256" key="1">
    <source>
        <dbReference type="ARBA" id="ARBA00022679"/>
    </source>
</evidence>
<reference evidence="5 6" key="2">
    <citation type="submission" date="2017-07" db="EMBL/GenBank/DDBJ databases">
        <title>Candidatus Dactylopiibacterium carminicum, a nitrogen-fixing symbiont of the cochineal insect Dactylopius coccus and Dactylopius opuntiae (Hemiptera: Coccoidea: Dactylopiidae).</title>
        <authorList>
            <person name="Vera A."/>
        </authorList>
    </citation>
    <scope>NUCLEOTIDE SEQUENCE [LARGE SCALE GENOMIC DNA]</scope>
    <source>
        <strain evidence="5 6">NFDCM</strain>
    </source>
</reference>
<dbReference type="Gene3D" id="3.40.630.30">
    <property type="match status" value="1"/>
</dbReference>